<evidence type="ECO:0000256" key="1">
    <source>
        <dbReference type="SAM" id="MobiDB-lite"/>
    </source>
</evidence>
<dbReference type="Pfam" id="PF15228">
    <property type="entry name" value="DAP"/>
    <property type="match status" value="1"/>
</dbReference>
<proteinExistence type="predicted"/>
<evidence type="ECO:0000313" key="2">
    <source>
        <dbReference type="Ensembl" id="ENSGACP00000065008.1"/>
    </source>
</evidence>
<dbReference type="PANTHER" id="PTHR13177">
    <property type="entry name" value="DEATH-ASSOCIATED PROTEIN 1"/>
    <property type="match status" value="1"/>
</dbReference>
<evidence type="ECO:0000313" key="3">
    <source>
        <dbReference type="Proteomes" id="UP000007635"/>
    </source>
</evidence>
<dbReference type="AlphaFoldDB" id="A0AAQ4RQ07"/>
<dbReference type="PANTHER" id="PTHR13177:SF2">
    <property type="entry name" value="DEATH-ASSOCIATED PROTEIN-LIKE 1"/>
    <property type="match status" value="1"/>
</dbReference>
<dbReference type="GeneID" id="120833555"/>
<dbReference type="RefSeq" id="XP_040056674.1">
    <property type="nucleotide sequence ID" value="XM_040200740.1"/>
</dbReference>
<dbReference type="GO" id="GO:0034198">
    <property type="term" value="P:cellular response to amino acid starvation"/>
    <property type="evidence" value="ECO:0007669"/>
    <property type="project" value="TreeGrafter"/>
</dbReference>
<dbReference type="CTD" id="58094"/>
<sequence>MVQQLPKPAAREAPLLKAGHPPAVKAGGKRVAKKNMEESGAHVTPEKETKRPDKIRSVATSSRMQQVGILLSGTLDKLSHDFPETPVSVWHSKLRPAVEKTHSPRTFSIQQPRKLC</sequence>
<dbReference type="Proteomes" id="UP000007635">
    <property type="component" value="Chromosome XVI"/>
</dbReference>
<reference evidence="2" key="2">
    <citation type="submission" date="2025-08" db="UniProtKB">
        <authorList>
            <consortium name="Ensembl"/>
        </authorList>
    </citation>
    <scope>IDENTIFICATION</scope>
</reference>
<dbReference type="GO" id="GO:0010507">
    <property type="term" value="P:negative regulation of autophagy"/>
    <property type="evidence" value="ECO:0007669"/>
    <property type="project" value="TreeGrafter"/>
</dbReference>
<reference evidence="2 3" key="1">
    <citation type="journal article" date="2021" name="G3 (Bethesda)">
        <title>Improved contiguity of the threespine stickleback genome using long-read sequencing.</title>
        <authorList>
            <person name="Nath S."/>
            <person name="Shaw D.E."/>
            <person name="White M.A."/>
        </authorList>
    </citation>
    <scope>NUCLEOTIDE SEQUENCE [LARGE SCALE GENOMIC DNA]</scope>
    <source>
        <strain evidence="2 3">Lake Benthic</strain>
    </source>
</reference>
<feature type="compositionally biased region" description="Basic and acidic residues" evidence="1">
    <location>
        <begin position="34"/>
        <end position="56"/>
    </location>
</feature>
<dbReference type="GO" id="GO:0097190">
    <property type="term" value="P:apoptotic signaling pathway"/>
    <property type="evidence" value="ECO:0007669"/>
    <property type="project" value="TreeGrafter"/>
</dbReference>
<dbReference type="InterPro" id="IPR024130">
    <property type="entry name" value="DAP1/DAPL1"/>
</dbReference>
<feature type="region of interest" description="Disordered" evidence="1">
    <location>
        <begin position="1"/>
        <end position="61"/>
    </location>
</feature>
<name>A0AAQ4RQ07_GASAC</name>
<reference evidence="2" key="3">
    <citation type="submission" date="2025-09" db="UniProtKB">
        <authorList>
            <consortium name="Ensembl"/>
        </authorList>
    </citation>
    <scope>IDENTIFICATION</scope>
</reference>
<dbReference type="GeneTree" id="ENSGT00940000154574"/>
<dbReference type="GO" id="GO:0070513">
    <property type="term" value="F:death domain binding"/>
    <property type="evidence" value="ECO:0007669"/>
    <property type="project" value="TreeGrafter"/>
</dbReference>
<organism evidence="2 3">
    <name type="scientific">Gasterosteus aculeatus aculeatus</name>
    <name type="common">three-spined stickleback</name>
    <dbReference type="NCBI Taxonomy" id="481459"/>
    <lineage>
        <taxon>Eukaryota</taxon>
        <taxon>Metazoa</taxon>
        <taxon>Chordata</taxon>
        <taxon>Craniata</taxon>
        <taxon>Vertebrata</taxon>
        <taxon>Euteleostomi</taxon>
        <taxon>Actinopterygii</taxon>
        <taxon>Neopterygii</taxon>
        <taxon>Teleostei</taxon>
        <taxon>Neoteleostei</taxon>
        <taxon>Acanthomorphata</taxon>
        <taxon>Eupercaria</taxon>
        <taxon>Perciformes</taxon>
        <taxon>Cottioidei</taxon>
        <taxon>Gasterosteales</taxon>
        <taxon>Gasterosteidae</taxon>
        <taxon>Gasterosteus</taxon>
    </lineage>
</organism>
<keyword evidence="3" id="KW-1185">Reference proteome</keyword>
<protein>
    <submittedName>
        <fullName evidence="2">Death associated protein 1b</fullName>
    </submittedName>
</protein>
<dbReference type="KEGG" id="gat:120833555"/>
<accession>A0AAQ4RQ07</accession>
<dbReference type="Ensembl" id="ENSGACT00000084662.1">
    <property type="protein sequence ID" value="ENSGACP00000065008.1"/>
    <property type="gene ID" value="ENSGACG00000030328.1"/>
</dbReference>